<dbReference type="EMBL" id="BMNH01000006">
    <property type="protein sequence ID" value="GGO68520.1"/>
    <property type="molecule type" value="Genomic_DNA"/>
</dbReference>
<dbReference type="PANTHER" id="PTHR36933:SF1">
    <property type="entry name" value="SLL0788 PROTEIN"/>
    <property type="match status" value="1"/>
</dbReference>
<evidence type="ECO:0000256" key="1">
    <source>
        <dbReference type="SAM" id="SignalP"/>
    </source>
</evidence>
<feature type="signal peptide" evidence="1">
    <location>
        <begin position="1"/>
        <end position="25"/>
    </location>
</feature>
<evidence type="ECO:0000259" key="2">
    <source>
        <dbReference type="Pfam" id="PF03713"/>
    </source>
</evidence>
<dbReference type="Gene3D" id="1.20.1260.10">
    <property type="match status" value="1"/>
</dbReference>
<dbReference type="PANTHER" id="PTHR36933">
    <property type="entry name" value="SLL0788 PROTEIN"/>
    <property type="match status" value="1"/>
</dbReference>
<sequence length="198" mass="20999">MRVRARRVSGVRSAVVSVVSVVAMALCVPLLGACAPAGGEPVAAAGVAADVNPDVQFSQEMIPHHRQTIRIAELVADRSTDAYVRKLSEKLIADERADIELMESWLRSWKAQVPPEGADDGHSMPGMISAAQISVLEGQSGAEFDRTWLTLLAKHLDAGVEMAQTVQAMGGHKPTVDLAGELISGQKATIAEIVKRVG</sequence>
<dbReference type="InterPro" id="IPR012347">
    <property type="entry name" value="Ferritin-like"/>
</dbReference>
<organism evidence="3 4">
    <name type="scientific">Nonomuraea cavernae</name>
    <dbReference type="NCBI Taxonomy" id="2045107"/>
    <lineage>
        <taxon>Bacteria</taxon>
        <taxon>Bacillati</taxon>
        <taxon>Actinomycetota</taxon>
        <taxon>Actinomycetes</taxon>
        <taxon>Streptosporangiales</taxon>
        <taxon>Streptosporangiaceae</taxon>
        <taxon>Nonomuraea</taxon>
    </lineage>
</organism>
<accession>A0A917YWJ4</accession>
<dbReference type="RefSeq" id="WP_189124445.1">
    <property type="nucleotide sequence ID" value="NZ_BMNH01000006.1"/>
</dbReference>
<keyword evidence="4" id="KW-1185">Reference proteome</keyword>
<dbReference type="PROSITE" id="PS51257">
    <property type="entry name" value="PROKAR_LIPOPROTEIN"/>
    <property type="match status" value="1"/>
</dbReference>
<gene>
    <name evidence="3" type="ORF">GCM10012289_27480</name>
</gene>
<reference evidence="3" key="1">
    <citation type="journal article" date="2014" name="Int. J. Syst. Evol. Microbiol.">
        <title>Complete genome sequence of Corynebacterium casei LMG S-19264T (=DSM 44701T), isolated from a smear-ripened cheese.</title>
        <authorList>
            <consortium name="US DOE Joint Genome Institute (JGI-PGF)"/>
            <person name="Walter F."/>
            <person name="Albersmeier A."/>
            <person name="Kalinowski J."/>
            <person name="Ruckert C."/>
        </authorList>
    </citation>
    <scope>NUCLEOTIDE SEQUENCE</scope>
    <source>
        <strain evidence="3">CGMCC 4.7368</strain>
    </source>
</reference>
<dbReference type="AlphaFoldDB" id="A0A917YWJ4"/>
<dbReference type="Proteomes" id="UP000646523">
    <property type="component" value="Unassembled WGS sequence"/>
</dbReference>
<reference evidence="3" key="2">
    <citation type="submission" date="2020-09" db="EMBL/GenBank/DDBJ databases">
        <authorList>
            <person name="Sun Q."/>
            <person name="Zhou Y."/>
        </authorList>
    </citation>
    <scope>NUCLEOTIDE SEQUENCE</scope>
    <source>
        <strain evidence="3">CGMCC 4.7368</strain>
    </source>
</reference>
<name>A0A917YWJ4_9ACTN</name>
<comment type="caution">
    <text evidence="3">The sequence shown here is derived from an EMBL/GenBank/DDBJ whole genome shotgun (WGS) entry which is preliminary data.</text>
</comment>
<protein>
    <recommendedName>
        <fullName evidence="2">DUF305 domain-containing protein</fullName>
    </recommendedName>
</protein>
<evidence type="ECO:0000313" key="3">
    <source>
        <dbReference type="EMBL" id="GGO68520.1"/>
    </source>
</evidence>
<dbReference type="Pfam" id="PF03713">
    <property type="entry name" value="DUF305"/>
    <property type="match status" value="1"/>
</dbReference>
<dbReference type="InterPro" id="IPR005183">
    <property type="entry name" value="DUF305_CopM-like"/>
</dbReference>
<feature type="domain" description="DUF305" evidence="2">
    <location>
        <begin position="54"/>
        <end position="193"/>
    </location>
</feature>
<evidence type="ECO:0000313" key="4">
    <source>
        <dbReference type="Proteomes" id="UP000646523"/>
    </source>
</evidence>
<feature type="chain" id="PRO_5037518393" description="DUF305 domain-containing protein" evidence="1">
    <location>
        <begin position="26"/>
        <end position="198"/>
    </location>
</feature>
<keyword evidence="1" id="KW-0732">Signal</keyword>
<proteinExistence type="predicted"/>